<evidence type="ECO:0000313" key="1">
    <source>
        <dbReference type="EMBL" id="MDQ0197083.1"/>
    </source>
</evidence>
<evidence type="ECO:0008006" key="3">
    <source>
        <dbReference type="Google" id="ProtNLM"/>
    </source>
</evidence>
<gene>
    <name evidence="1" type="ORF">J2S10_000188</name>
</gene>
<dbReference type="Proteomes" id="UP001224122">
    <property type="component" value="Unassembled WGS sequence"/>
</dbReference>
<sequence>MSKVSEALLFSSEWGISFFRTQKEMKNIVQEDKRTPFGNRTHLNNVGKSISEIKWRIKPKRFSSPSTQVELYFNWLNLVSDERTRRIIAASLIDYYIPVSDEEYEKLKKKKDIEFKYISTFALHFDLRKMPKERNSLCYDAEMEEMTDEPFITYKQWVEEGTEEQKFFALTYGRIEEVKIPLVKRKSMSHRFYTLSRAKKYISKDFSDLHDSYLNTSMTYQIPSKKDFRRLAERVTEYCLLFAELDYYKIDKYKDKTQKEMLKLIYKELDKQGFPHPTEVIFPRGLHLVWKISPIAAYRSFEWELMQKKIHSILEPFGADKQTVTDKVRLLRIVGSVHSKTGKKVWGHSFTDDRYLFDELINTFYPGEVEREKERRRKNREKYLKKQEQKFEVLKGGLSQYLKGERKEKKDENYTSNYVGNIIHEKYRRDLIKLIDLRHGKMNGYREFCCFLIRYWTLCITDGKSVKAINETEKLYYSMEIEGDYSLQDIISYTSSAESAFKKWKVNWTKGYNYRNDTLVNFLNITKEEQKQMWILIDDEETKRRDAERHKEKRKENGAVGHNEKRELIVKIIKENPSLSNVQITKQVTEILGKCSRNTVIAVRKELYI</sequence>
<protein>
    <recommendedName>
        <fullName evidence="3">Replication protein</fullName>
    </recommendedName>
</protein>
<keyword evidence="2" id="KW-1185">Reference proteome</keyword>
<dbReference type="RefSeq" id="WP_307403777.1">
    <property type="nucleotide sequence ID" value="NZ_JAUSTW010000001.1"/>
</dbReference>
<proteinExistence type="predicted"/>
<dbReference type="EMBL" id="JAUSTW010000001">
    <property type="protein sequence ID" value="MDQ0197083.1"/>
    <property type="molecule type" value="Genomic_DNA"/>
</dbReference>
<comment type="caution">
    <text evidence="1">The sequence shown here is derived from an EMBL/GenBank/DDBJ whole genome shotgun (WGS) entry which is preliminary data.</text>
</comment>
<reference evidence="1 2" key="1">
    <citation type="submission" date="2023-07" db="EMBL/GenBank/DDBJ databases">
        <title>Genomic Encyclopedia of Type Strains, Phase IV (KMG-IV): sequencing the most valuable type-strain genomes for metagenomic binning, comparative biology and taxonomic classification.</title>
        <authorList>
            <person name="Goeker M."/>
        </authorList>
    </citation>
    <scope>NUCLEOTIDE SEQUENCE [LARGE SCALE GENOMIC DNA]</scope>
    <source>
        <strain evidence="1 2">DSM 27594</strain>
    </source>
</reference>
<evidence type="ECO:0000313" key="2">
    <source>
        <dbReference type="Proteomes" id="UP001224122"/>
    </source>
</evidence>
<name>A0ABT9XNS2_9BACI</name>
<accession>A0ABT9XNS2</accession>
<organism evidence="1 2">
    <name type="scientific">Neobacillus ginsengisoli</name>
    <dbReference type="NCBI Taxonomy" id="904295"/>
    <lineage>
        <taxon>Bacteria</taxon>
        <taxon>Bacillati</taxon>
        <taxon>Bacillota</taxon>
        <taxon>Bacilli</taxon>
        <taxon>Bacillales</taxon>
        <taxon>Bacillaceae</taxon>
        <taxon>Neobacillus</taxon>
    </lineage>
</organism>